<organism evidence="8 9">
    <name type="scientific">Mesocestoides corti</name>
    <name type="common">Flatworm</name>
    <dbReference type="NCBI Taxonomy" id="53468"/>
    <lineage>
        <taxon>Eukaryota</taxon>
        <taxon>Metazoa</taxon>
        <taxon>Spiralia</taxon>
        <taxon>Lophotrochozoa</taxon>
        <taxon>Platyhelminthes</taxon>
        <taxon>Cestoda</taxon>
        <taxon>Eucestoda</taxon>
        <taxon>Cyclophyllidea</taxon>
        <taxon>Mesocestoididae</taxon>
        <taxon>Mesocestoides</taxon>
    </lineage>
</organism>
<comment type="subcellular location">
    <subcellularLocation>
        <location evidence="1">Nucleus</location>
    </subcellularLocation>
</comment>
<evidence type="ECO:0000256" key="4">
    <source>
        <dbReference type="ARBA" id="ARBA00023015"/>
    </source>
</evidence>
<keyword evidence="9" id="KW-1185">Reference proteome</keyword>
<keyword evidence="5" id="KW-0804">Transcription</keyword>
<evidence type="ECO:0000313" key="9">
    <source>
        <dbReference type="Proteomes" id="UP000267029"/>
    </source>
</evidence>
<gene>
    <name evidence="8" type="ORF">MCOS_LOCUS6589</name>
</gene>
<dbReference type="OrthoDB" id="9982951at2759"/>
<dbReference type="PANTHER" id="PTHR12691:SF10">
    <property type="entry name" value="MEDIATOR OF RNA POLYMERASE II TRANSCRIPTION SUBUNIT 23"/>
    <property type="match status" value="1"/>
</dbReference>
<reference evidence="8 9" key="1">
    <citation type="submission" date="2018-10" db="EMBL/GenBank/DDBJ databases">
        <authorList>
            <consortium name="Pathogen Informatics"/>
        </authorList>
    </citation>
    <scope>NUCLEOTIDE SEQUENCE [LARGE SCALE GENOMIC DNA]</scope>
</reference>
<accession>A0A158QUQ0</accession>
<evidence type="ECO:0000256" key="2">
    <source>
        <dbReference type="ARBA" id="ARBA00010222"/>
    </source>
</evidence>
<keyword evidence="6" id="KW-0539">Nucleus</keyword>
<evidence type="ECO:0000256" key="5">
    <source>
        <dbReference type="ARBA" id="ARBA00023163"/>
    </source>
</evidence>
<dbReference type="Pfam" id="PF11573">
    <property type="entry name" value="Med23"/>
    <property type="match status" value="2"/>
</dbReference>
<dbReference type="Proteomes" id="UP000267029">
    <property type="component" value="Unassembled WGS sequence"/>
</dbReference>
<dbReference type="GO" id="GO:0005667">
    <property type="term" value="C:transcription regulator complex"/>
    <property type="evidence" value="ECO:0007669"/>
    <property type="project" value="TreeGrafter"/>
</dbReference>
<evidence type="ECO:0000256" key="6">
    <source>
        <dbReference type="ARBA" id="ARBA00023242"/>
    </source>
</evidence>
<dbReference type="GO" id="GO:0006357">
    <property type="term" value="P:regulation of transcription by RNA polymerase II"/>
    <property type="evidence" value="ECO:0007669"/>
    <property type="project" value="TreeGrafter"/>
</dbReference>
<name>A0A158QUQ0_MESCO</name>
<evidence type="ECO:0000256" key="1">
    <source>
        <dbReference type="ARBA" id="ARBA00004123"/>
    </source>
</evidence>
<proteinExistence type="inferred from homology"/>
<keyword evidence="4" id="KW-0805">Transcription regulation</keyword>
<evidence type="ECO:0000256" key="7">
    <source>
        <dbReference type="ARBA" id="ARBA00031961"/>
    </source>
</evidence>
<comment type="similarity">
    <text evidence="2">Belongs to the Mediator complex subunit 23 family.</text>
</comment>
<dbReference type="GO" id="GO:0010628">
    <property type="term" value="P:positive regulation of gene expression"/>
    <property type="evidence" value="ECO:0007669"/>
    <property type="project" value="TreeGrafter"/>
</dbReference>
<sequence>MENSLGSLSDPDSDSIHQMDVHRLDGLWNHLIRSASKLSNFTTSGIDGTVAFIDPLRQILDLFMEVVAAIQDEVVVIKLLWSLDRGIERRLFTPLIVVNAILPRRELTVENRVFFRSVFRFLLKLVFFLDYKNNRFVFSKTIEKSCLFYAPSSKGRSLYAYDLYPAVELIQVLLCREINLLPAYFTMHELNTKFRGDKSTRPHNLIEPEVERFMAEFDFPLRILYSYPHPMSLCFVLLRGQFQHFSTGAVGAAGQGAATPKTPTSQHPHAWRNATRVDKVTCQLIIRCLLWAHQALAVRANANRECAQAFVDTDHKVTGLLSPPAWSTLELLHEAAMKEAGDISTYTDVDSADCIRAAYGADAEIRLASALQSTSEDGFPDLEDHLARIMEPVVKSTEKHGLHGSPSAWRSWRTEENVNPQAAGLYAVAIELMVLHPPSDTSRVLAAASALIECLRKRSGAGNFTNWLNVTGALVSILPFVFRHNILCQICNLIHDPCFGDSDLWPSALVTVKMGDSPSPSTSPEPLRRLLEVFRRRRSLTGQPLPLTVFEDEVEDPNDGTWEVLGRPHASAVLFFEKILPPQFPKGQELPNHNFKAAIWHAIWSHANLNENPTLLRVFDEFVLKYVNNEAKLLMAFSLITPPMKALNTDNSTKVVDLTVSLYKAVQQVDEALAAKNVPMYHVNTIADLLYHIKYTFVGNAVKEKVQGLLGQMRPRLQACLKFVFPTPITTNTSPTLPPGNANDSAPHNPVLFPVFEEREYRAALRPPACLGDDFF</sequence>
<protein>
    <recommendedName>
        <fullName evidence="3">Mediator of RNA polymerase II transcription subunit 23</fullName>
    </recommendedName>
    <alternativeName>
        <fullName evidence="7">Mediator complex subunit 23</fullName>
    </alternativeName>
</protein>
<dbReference type="AlphaFoldDB" id="A0A158QUQ0"/>
<evidence type="ECO:0000256" key="3">
    <source>
        <dbReference type="ARBA" id="ARBA00019696"/>
    </source>
</evidence>
<dbReference type="InterPro" id="IPR021629">
    <property type="entry name" value="Mediator_Med23"/>
</dbReference>
<dbReference type="EMBL" id="UXSR01005275">
    <property type="protein sequence ID" value="VDD80586.1"/>
    <property type="molecule type" value="Genomic_DNA"/>
</dbReference>
<dbReference type="STRING" id="53468.A0A158QUQ0"/>
<dbReference type="GO" id="GO:0016592">
    <property type="term" value="C:mediator complex"/>
    <property type="evidence" value="ECO:0007669"/>
    <property type="project" value="TreeGrafter"/>
</dbReference>
<dbReference type="PANTHER" id="PTHR12691">
    <property type="entry name" value="MEDIATOR OF RNA POLYMERASE II TRANSCRIPTION SUBUNIT 23"/>
    <property type="match status" value="1"/>
</dbReference>
<evidence type="ECO:0000313" key="8">
    <source>
        <dbReference type="EMBL" id="VDD80586.1"/>
    </source>
</evidence>